<dbReference type="EMBL" id="JBBWUH010000009">
    <property type="protein sequence ID" value="KAK8157252.1"/>
    <property type="molecule type" value="Genomic_DNA"/>
</dbReference>
<sequence length="247" mass="28678">MNLHGPLKIMKRLAEGPELREKVKRLRMEIEERIVTEAELQNAIDYCEEKIHKQAAEIEQRGEAMQYMDEESELQNELDSCKHKFIQHWRAFDVKRREVQSLKHERAASDEKLRDLERRAHADVKSLQHEKAALEDKLEKLEKGVDAEVKSLQREKAALKEQLVLVREKLADAEADSLQRENAALKEKLEKPTNVLATVLFWLDRLYRDIATNDDDEQDEFLDGIKADLGPQECDELLQLGKALCDA</sequence>
<proteinExistence type="predicted"/>
<comment type="caution">
    <text evidence="2">The sequence shown here is derived from an EMBL/GenBank/DDBJ whole genome shotgun (WGS) entry which is preliminary data.</text>
</comment>
<name>A0ABR1XJQ2_9PEZI</name>
<keyword evidence="1" id="KW-0175">Coiled coil</keyword>
<feature type="coiled-coil region" evidence="1">
    <location>
        <begin position="64"/>
        <end position="188"/>
    </location>
</feature>
<organism evidence="2 3">
    <name type="scientific">Phyllosticta citrichinensis</name>
    <dbReference type="NCBI Taxonomy" id="1130410"/>
    <lineage>
        <taxon>Eukaryota</taxon>
        <taxon>Fungi</taxon>
        <taxon>Dikarya</taxon>
        <taxon>Ascomycota</taxon>
        <taxon>Pezizomycotina</taxon>
        <taxon>Dothideomycetes</taxon>
        <taxon>Dothideomycetes incertae sedis</taxon>
        <taxon>Botryosphaeriales</taxon>
        <taxon>Phyllostictaceae</taxon>
        <taxon>Phyllosticta</taxon>
    </lineage>
</organism>
<accession>A0ABR1XJQ2</accession>
<evidence type="ECO:0000256" key="1">
    <source>
        <dbReference type="SAM" id="Coils"/>
    </source>
</evidence>
<reference evidence="2 3" key="1">
    <citation type="journal article" date="2022" name="G3 (Bethesda)">
        <title>Enemy or ally: a genomic approach to elucidate the lifestyle of Phyllosticta citrichinaensis.</title>
        <authorList>
            <person name="Buijs V.A."/>
            <person name="Groenewald J.Z."/>
            <person name="Haridas S."/>
            <person name="LaButti K.M."/>
            <person name="Lipzen A."/>
            <person name="Martin F.M."/>
            <person name="Barry K."/>
            <person name="Grigoriev I.V."/>
            <person name="Crous P.W."/>
            <person name="Seidl M.F."/>
        </authorList>
    </citation>
    <scope>NUCLEOTIDE SEQUENCE [LARGE SCALE GENOMIC DNA]</scope>
    <source>
        <strain evidence="2 3">CBS 129764</strain>
    </source>
</reference>
<evidence type="ECO:0000313" key="2">
    <source>
        <dbReference type="EMBL" id="KAK8157252.1"/>
    </source>
</evidence>
<evidence type="ECO:0000313" key="3">
    <source>
        <dbReference type="Proteomes" id="UP001456524"/>
    </source>
</evidence>
<dbReference type="Proteomes" id="UP001456524">
    <property type="component" value="Unassembled WGS sequence"/>
</dbReference>
<gene>
    <name evidence="2" type="ORF">IWX90DRAFT_318651</name>
</gene>
<protein>
    <submittedName>
        <fullName evidence="2">Uncharacterized protein</fullName>
    </submittedName>
</protein>
<keyword evidence="3" id="KW-1185">Reference proteome</keyword>